<gene>
    <name evidence="1" type="ORF">LY89DRAFT_170525</name>
</gene>
<evidence type="ECO:0000313" key="1">
    <source>
        <dbReference type="EMBL" id="KUJ23194.1"/>
    </source>
</evidence>
<dbReference type="InParanoid" id="A0A194XT22"/>
<dbReference type="EMBL" id="KQ947405">
    <property type="protein sequence ID" value="KUJ23194.1"/>
    <property type="molecule type" value="Genomic_DNA"/>
</dbReference>
<organism evidence="1 2">
    <name type="scientific">Mollisia scopiformis</name>
    <name type="common">Conifer needle endophyte fungus</name>
    <name type="synonym">Phialocephala scopiformis</name>
    <dbReference type="NCBI Taxonomy" id="149040"/>
    <lineage>
        <taxon>Eukaryota</taxon>
        <taxon>Fungi</taxon>
        <taxon>Dikarya</taxon>
        <taxon>Ascomycota</taxon>
        <taxon>Pezizomycotina</taxon>
        <taxon>Leotiomycetes</taxon>
        <taxon>Helotiales</taxon>
        <taxon>Mollisiaceae</taxon>
        <taxon>Mollisia</taxon>
    </lineage>
</organism>
<sequence>MKMSTSLERVSALLTRAMSLSNAHIVTRTVPSHATGSSSISVPNHTAAKNTATDAANFSRLGACLTALPVDEKYILPNLLACPITRHVSMIHPSHLKTSNNAKAEVEAEAQRKMRREVHLRWYRGVSEIRYDQCTTAAKAD</sequence>
<proteinExistence type="predicted"/>
<accession>A0A194XT22</accession>
<reference evidence="1 2" key="1">
    <citation type="submission" date="2015-10" db="EMBL/GenBank/DDBJ databases">
        <title>Full genome of DAOMC 229536 Phialocephala scopiformis, a fungal endophyte of spruce producing the potent anti-insectan compound rugulosin.</title>
        <authorList>
            <consortium name="DOE Joint Genome Institute"/>
            <person name="Walker A.K."/>
            <person name="Frasz S.L."/>
            <person name="Seifert K.A."/>
            <person name="Miller J.D."/>
            <person name="Mondo S.J."/>
            <person name="Labutti K."/>
            <person name="Lipzen A."/>
            <person name="Dockter R."/>
            <person name="Kennedy M."/>
            <person name="Grigoriev I.V."/>
            <person name="Spatafora J.W."/>
        </authorList>
    </citation>
    <scope>NUCLEOTIDE SEQUENCE [LARGE SCALE GENOMIC DNA]</scope>
    <source>
        <strain evidence="1 2">CBS 120377</strain>
    </source>
</reference>
<protein>
    <submittedName>
        <fullName evidence="1">Uncharacterized protein</fullName>
    </submittedName>
</protein>
<keyword evidence="2" id="KW-1185">Reference proteome</keyword>
<dbReference type="KEGG" id="psco:LY89DRAFT_170525"/>
<dbReference type="RefSeq" id="XP_018077549.1">
    <property type="nucleotide sequence ID" value="XM_018205565.1"/>
</dbReference>
<dbReference type="Proteomes" id="UP000070700">
    <property type="component" value="Unassembled WGS sequence"/>
</dbReference>
<evidence type="ECO:0000313" key="2">
    <source>
        <dbReference type="Proteomes" id="UP000070700"/>
    </source>
</evidence>
<dbReference type="AlphaFoldDB" id="A0A194XT22"/>
<name>A0A194XT22_MOLSC</name>
<dbReference type="GeneID" id="28815291"/>